<proteinExistence type="predicted"/>
<dbReference type="Proteomes" id="UP000249260">
    <property type="component" value="Unassembled WGS sequence"/>
</dbReference>
<dbReference type="RefSeq" id="WP_112884961.1">
    <property type="nucleotide sequence ID" value="NZ_QLUW01000005.1"/>
</dbReference>
<accession>A0A328TX86</accession>
<organism evidence="2 3">
    <name type="scientific">Paenibacillus montanisoli</name>
    <dbReference type="NCBI Taxonomy" id="2081970"/>
    <lineage>
        <taxon>Bacteria</taxon>
        <taxon>Bacillati</taxon>
        <taxon>Bacillota</taxon>
        <taxon>Bacilli</taxon>
        <taxon>Bacillales</taxon>
        <taxon>Paenibacillaceae</taxon>
        <taxon>Paenibacillus</taxon>
    </lineage>
</organism>
<comment type="caution">
    <text evidence="2">The sequence shown here is derived from an EMBL/GenBank/DDBJ whole genome shotgun (WGS) entry which is preliminary data.</text>
</comment>
<dbReference type="InterPro" id="IPR017853">
    <property type="entry name" value="GH"/>
</dbReference>
<dbReference type="Pfam" id="PF13320">
    <property type="entry name" value="GH123_cat"/>
    <property type="match status" value="1"/>
</dbReference>
<evidence type="ECO:0000313" key="3">
    <source>
        <dbReference type="Proteomes" id="UP000249260"/>
    </source>
</evidence>
<evidence type="ECO:0000259" key="1">
    <source>
        <dbReference type="Pfam" id="PF13320"/>
    </source>
</evidence>
<feature type="domain" description="Glycoside hydrolase 123 catalytic" evidence="1">
    <location>
        <begin position="177"/>
        <end position="505"/>
    </location>
</feature>
<reference evidence="2 3" key="1">
    <citation type="submission" date="2018-06" db="EMBL/GenBank/DDBJ databases">
        <title>Paenibacillus montanisoli sp. nov., isolated from mountain area soil.</title>
        <authorList>
            <person name="Wu M."/>
        </authorList>
    </citation>
    <scope>NUCLEOTIDE SEQUENCE [LARGE SCALE GENOMIC DNA]</scope>
    <source>
        <strain evidence="2 3">RA17</strain>
    </source>
</reference>
<name>A0A328TX86_9BACL</name>
<evidence type="ECO:0000313" key="2">
    <source>
        <dbReference type="EMBL" id="RAP74173.1"/>
    </source>
</evidence>
<gene>
    <name evidence="2" type="ORF">DL346_24210</name>
</gene>
<dbReference type="EMBL" id="QLUW01000005">
    <property type="protein sequence ID" value="RAP74173.1"/>
    <property type="molecule type" value="Genomic_DNA"/>
</dbReference>
<dbReference type="OrthoDB" id="197680at2"/>
<protein>
    <recommendedName>
        <fullName evidence="1">Glycoside hydrolase 123 catalytic domain-containing protein</fullName>
    </recommendedName>
</protein>
<keyword evidence="3" id="KW-1185">Reference proteome</keyword>
<dbReference type="SUPFAM" id="SSF51445">
    <property type="entry name" value="(Trans)glycosidases"/>
    <property type="match status" value="1"/>
</dbReference>
<dbReference type="InterPro" id="IPR025150">
    <property type="entry name" value="GH123_cat"/>
</dbReference>
<sequence length="550" mass="62573">MENRNEIKLETRCVSSLAKIFAEDTELLEPAYKKGSALWGEAYAFQVAFRSDRLLKHIQVQAKTALPNSSISVRSVGLAPSELPIYEDHDSRIFQSKPGLFPDPLFPVKADEGISALPNVWRSVWITVEVERADQGGTYPIEVRFTSAGGEAIGSETFELTVIPRELPEQKLIHTEWFHSDCIATYYNVPVFSEEHWDLLEAYIKTAVKHGINMLLTPLFTPPLDTAVGGERPTVQLVDVEKTGDRYAFGFDKLDRWADLCLAAGIRYFEFSHLYTQWGAKHAPKIMAAENGTHKRIFGWETEAAGEAYRSFLGQFVPELLKWVEKRGLQQKVYFHISDEPYMNTLENYRLASDFLRPMLKGYPVIDALSDFAFYESGLVPRPIPATNHIEPFLEAGVADLWTYYCCGQYKDVANRFFTFPSARNRIIGVQLHKFGITGFLHWGFNFWFSQYSRKAIDPFVTTDAGHAFPSGDAFLVYPGEEGPIESIRMEVFYEALQDMRAFALLEELGGKEELRTLMDGITFSSYPEESEWLLALRETVNQRIAAFTE</sequence>
<dbReference type="AlphaFoldDB" id="A0A328TX86"/>